<gene>
    <name evidence="2" type="primary">LOC106814419</name>
</gene>
<sequence>MRRTFLDTFGRVSAVNPALLRNMFKTLTGDVSSAANTHEAEIDARLAQFIDDEDETLVWDLRVNNGRPETYLPFLERCQQYLASCVETSVSDRRHDDVIEGEVVTHMATALNATDFYDQVIKTCPPDIAIPSLQWLRWQFWPRRPGSAASKRYTGRIRVKYMIMARQMRENHIDQYYASAMFRYQKEFCVRFHNYTSLICQDDKHTIKVGEPGLPVSAVERGKQVLVAKDQTFEVADHDFTKFSLSPSVSFKVEIPDSMMGSFYRGVVYVGLKENAFEASSCLRHLAEYSATVPRDNPIECHYHDGGPDHNVRHMRNKLANIAYFLDRNLDALSSVQTPPKHSWKNPAERCMSILNIGLQGVGLMRQKTASCEDKLKNAGNLGAIRNLESILPQIRQEVLDAVQPVKDLLGDVFSRLKLKDEPLRPFQAASRDDISALAQTLTRIDPDFDASVLTDSKKTVKPGRLILDFIKKHCLERHYMFSIKRCGDADCVCGKPSLPEEIFHDLHHLPDPTASPTEADKYMNFQEIYGKKHTDEELFLPSKIHRRGEKNHGMPFPPSSQYAKNTKSVIQCDECQRWRCLYSKKALKRDDRDQLQREMDTLIYSCGTSFSDLDELPDDSVLNRVFMSKKLTCMSPMEIPYYASFPEEPLCFECGTDDNLCDYDAKKNYPLCEGCRAAGKTFNERRTKAFAARETGGTL</sequence>
<organism evidence="1 2">
    <name type="scientific">Priapulus caudatus</name>
    <name type="common">Priapulid worm</name>
    <dbReference type="NCBI Taxonomy" id="37621"/>
    <lineage>
        <taxon>Eukaryota</taxon>
        <taxon>Metazoa</taxon>
        <taxon>Ecdysozoa</taxon>
        <taxon>Scalidophora</taxon>
        <taxon>Priapulida</taxon>
        <taxon>Priapulimorpha</taxon>
        <taxon>Priapulimorphida</taxon>
        <taxon>Priapulidae</taxon>
        <taxon>Priapulus</taxon>
    </lineage>
</organism>
<name>A0ABM1EPU8_PRICU</name>
<dbReference type="GeneID" id="106814419"/>
<keyword evidence="1" id="KW-1185">Reference proteome</keyword>
<dbReference type="RefSeq" id="XP_014674219.1">
    <property type="nucleotide sequence ID" value="XM_014818733.1"/>
</dbReference>
<dbReference type="Proteomes" id="UP000695022">
    <property type="component" value="Unplaced"/>
</dbReference>
<evidence type="ECO:0000313" key="1">
    <source>
        <dbReference type="Proteomes" id="UP000695022"/>
    </source>
</evidence>
<reference evidence="2" key="1">
    <citation type="submission" date="2025-08" db="UniProtKB">
        <authorList>
            <consortium name="RefSeq"/>
        </authorList>
    </citation>
    <scope>IDENTIFICATION</scope>
</reference>
<protein>
    <submittedName>
        <fullName evidence="2">Uncharacterized protein LOC106814419</fullName>
    </submittedName>
</protein>
<proteinExistence type="predicted"/>
<accession>A0ABM1EPU8</accession>
<evidence type="ECO:0000313" key="2">
    <source>
        <dbReference type="RefSeq" id="XP_014674219.1"/>
    </source>
</evidence>